<sequence length="55" mass="6871">MLTLNKMSRYQAFRWLWRFDSEARWFWFGRYILSKSNLVEDVRQNYQDFGATRGQ</sequence>
<evidence type="ECO:0000313" key="2">
    <source>
        <dbReference type="Proteomes" id="UP000308921"/>
    </source>
</evidence>
<name>A0A4Y5P1T7_9CAUD</name>
<organism evidence="1 2">
    <name type="scientific">Pantoea phage vB_PagS_AAS21</name>
    <dbReference type="NCBI Taxonomy" id="2575261"/>
    <lineage>
        <taxon>Viruses</taxon>
        <taxon>Duplodnaviria</taxon>
        <taxon>Heunggongvirae</taxon>
        <taxon>Uroviricota</taxon>
        <taxon>Caudoviricetes</taxon>
        <taxon>Demerecviridae</taxon>
        <taxon>Keyvirus</taxon>
        <taxon>Keyvirus AAS21</taxon>
    </lineage>
</organism>
<accession>A0A4Y5P1T7</accession>
<proteinExistence type="predicted"/>
<dbReference type="Proteomes" id="UP000308921">
    <property type="component" value="Segment"/>
</dbReference>
<evidence type="ECO:0000313" key="1">
    <source>
        <dbReference type="EMBL" id="QCW23905.1"/>
    </source>
</evidence>
<reference evidence="1 2" key="1">
    <citation type="submission" date="2019-04" db="EMBL/GenBank/DDBJ databases">
        <title>Complete genome sequence of Pantoea bacteriophage vB_PagS_AAS21.</title>
        <authorList>
            <person name="Truncaite L."/>
            <person name="Simoliuniene M."/>
            <person name="Zajanckauskaite A."/>
            <person name="Meskys R."/>
            <person name="Simoliunas E."/>
        </authorList>
    </citation>
    <scope>NUCLEOTIDE SEQUENCE [LARGE SCALE GENOMIC DNA]</scope>
</reference>
<protein>
    <submittedName>
        <fullName evidence="1">Uncharacterized protein</fullName>
    </submittedName>
</protein>
<dbReference type="EMBL" id="MK770119">
    <property type="protein sequence ID" value="QCW23905.1"/>
    <property type="molecule type" value="Genomic_DNA"/>
</dbReference>
<gene>
    <name evidence="1" type="ORF">AAS21_gp167</name>
</gene>
<keyword evidence="2" id="KW-1185">Reference proteome</keyword>